<feature type="domain" description="Magnesium-protoporphyrin IX methyltransferase C-terminal" evidence="2">
    <location>
        <begin position="184"/>
        <end position="280"/>
    </location>
</feature>
<dbReference type="InterPro" id="IPR010251">
    <property type="entry name" value="Mg_prot_MeTrfase"/>
</dbReference>
<dbReference type="PROSITE" id="PS51257">
    <property type="entry name" value="PROKAR_LIPOPROTEIN"/>
    <property type="match status" value="1"/>
</dbReference>
<dbReference type="Pfam" id="PF07109">
    <property type="entry name" value="Mg-por_mtran_C"/>
    <property type="match status" value="1"/>
</dbReference>
<dbReference type="EMBL" id="HBHR01018336">
    <property type="protein sequence ID" value="CAD9869642.1"/>
    <property type="molecule type" value="Transcribed_RNA"/>
</dbReference>
<proteinExistence type="predicted"/>
<dbReference type="GO" id="GO:0015995">
    <property type="term" value="P:chlorophyll biosynthetic process"/>
    <property type="evidence" value="ECO:0007669"/>
    <property type="project" value="InterPro"/>
</dbReference>
<name>A0A7S2V2R3_9STRA</name>
<evidence type="ECO:0000313" key="3">
    <source>
        <dbReference type="EMBL" id="CAD9869642.1"/>
    </source>
</evidence>
<feature type="chain" id="PRO_5031091678" description="Magnesium-protoporphyrin IX methyltransferase C-terminal domain-containing protein" evidence="1">
    <location>
        <begin position="21"/>
        <end position="281"/>
    </location>
</feature>
<dbReference type="AlphaFoldDB" id="A0A7S2V2R3"/>
<dbReference type="InterPro" id="IPR029063">
    <property type="entry name" value="SAM-dependent_MTases_sf"/>
</dbReference>
<keyword evidence="1" id="KW-0732">Signal</keyword>
<dbReference type="PROSITE" id="PS51556">
    <property type="entry name" value="SAM_MT_MG_PIX"/>
    <property type="match status" value="1"/>
</dbReference>
<organism evidence="3">
    <name type="scientific">Fibrocapsa japonica</name>
    <dbReference type="NCBI Taxonomy" id="94617"/>
    <lineage>
        <taxon>Eukaryota</taxon>
        <taxon>Sar</taxon>
        <taxon>Stramenopiles</taxon>
        <taxon>Ochrophyta</taxon>
        <taxon>Raphidophyceae</taxon>
        <taxon>Chattonellales</taxon>
        <taxon>Chattonellaceae</taxon>
        <taxon>Fibrocapsa</taxon>
    </lineage>
</organism>
<reference evidence="3" key="1">
    <citation type="submission" date="2021-01" db="EMBL/GenBank/DDBJ databases">
        <authorList>
            <person name="Corre E."/>
            <person name="Pelletier E."/>
            <person name="Niang G."/>
            <person name="Scheremetjew M."/>
            <person name="Finn R."/>
            <person name="Kale V."/>
            <person name="Holt S."/>
            <person name="Cochrane G."/>
            <person name="Meng A."/>
            <person name="Brown T."/>
            <person name="Cohen L."/>
        </authorList>
    </citation>
    <scope>NUCLEOTIDE SEQUENCE</scope>
    <source>
        <strain evidence="3">CCMP1661</strain>
    </source>
</reference>
<evidence type="ECO:0000256" key="1">
    <source>
        <dbReference type="SAM" id="SignalP"/>
    </source>
</evidence>
<evidence type="ECO:0000259" key="2">
    <source>
        <dbReference type="Pfam" id="PF07109"/>
    </source>
</evidence>
<dbReference type="GO" id="GO:0046406">
    <property type="term" value="F:magnesium protoporphyrin IX methyltransferase activity"/>
    <property type="evidence" value="ECO:0007669"/>
    <property type="project" value="InterPro"/>
</dbReference>
<protein>
    <recommendedName>
        <fullName evidence="2">Magnesium-protoporphyrin IX methyltransferase C-terminal domain-containing protein</fullName>
    </recommendedName>
</protein>
<dbReference type="CDD" id="cd02440">
    <property type="entry name" value="AdoMet_MTases"/>
    <property type="match status" value="1"/>
</dbReference>
<dbReference type="Gene3D" id="3.40.50.150">
    <property type="entry name" value="Vaccinia Virus protein VP39"/>
    <property type="match status" value="1"/>
</dbReference>
<dbReference type="SUPFAM" id="SSF53335">
    <property type="entry name" value="S-adenosyl-L-methionine-dependent methyltransferases"/>
    <property type="match status" value="1"/>
</dbReference>
<dbReference type="InterPro" id="IPR010940">
    <property type="entry name" value="Mg_prot_MeTrfase_C"/>
</dbReference>
<gene>
    <name evidence="3" type="ORF">FJAP1339_LOCUS9225</name>
</gene>
<accession>A0A7S2V2R3</accession>
<dbReference type="PANTHER" id="PTHR43861">
    <property type="entry name" value="TRANS-ACONITATE 2-METHYLTRANSFERASE-RELATED"/>
    <property type="match status" value="1"/>
</dbReference>
<sequence>MIYTGCRLLVLLALFSLAACFQSPTLISQNKIVARSHSGVRSLKAAVSPPKVDDKEEVREYFNTNGFERWNAIYSDSDSVNKVQLDIRVGHQQTVDKVLGWLDADGVDKTVKGKSFVDAGCGVGLLTLPLASRGAKVFASDISAAMTKEAAARAKEALGRQANNCKFETADLESLKGSYDNVLCIDVMIHYPTDKMYDMVQHLASLAKDRVIVSFAPNTWYYSLLKKVGELFPGPSKTTRAYLHKEEAVRKALKDAGFTIKRTEMTGTNFYFSRLLEAVRE</sequence>
<feature type="signal peptide" evidence="1">
    <location>
        <begin position="1"/>
        <end position="20"/>
    </location>
</feature>
<dbReference type="NCBIfam" id="TIGR02021">
    <property type="entry name" value="BchM-ChlM"/>
    <property type="match status" value="1"/>
</dbReference>